<gene>
    <name evidence="2" type="ORF">F9817_07675</name>
</gene>
<comment type="caution">
    <text evidence="2">The sequence shown here is derived from an EMBL/GenBank/DDBJ whole genome shotgun (WGS) entry which is preliminary data.</text>
</comment>
<keyword evidence="3" id="KW-1185">Reference proteome</keyword>
<reference evidence="2 3" key="1">
    <citation type="submission" date="2019-10" db="EMBL/GenBank/DDBJ databases">
        <title>Vibrio sp. nov. isolated from a shrimp pond.</title>
        <authorList>
            <person name="Gomez-Gil B."/>
            <person name="Enciso-Ibarra J."/>
            <person name="Enciso-Ibarra K."/>
            <person name="Bolan-Mejia C."/>
        </authorList>
    </citation>
    <scope>NUCLEOTIDE SEQUENCE [LARGE SCALE GENOMIC DNA]</scope>
    <source>
        <strain evidence="2 3">CAIM 722</strain>
    </source>
</reference>
<organism evidence="2 3">
    <name type="scientific">Vibrio eleionomae</name>
    <dbReference type="NCBI Taxonomy" id="2653505"/>
    <lineage>
        <taxon>Bacteria</taxon>
        <taxon>Pseudomonadati</taxon>
        <taxon>Pseudomonadota</taxon>
        <taxon>Gammaproteobacteria</taxon>
        <taxon>Vibrionales</taxon>
        <taxon>Vibrionaceae</taxon>
        <taxon>Vibrio</taxon>
    </lineage>
</organism>
<dbReference type="InterPro" id="IPR036237">
    <property type="entry name" value="Xyl_isomerase-like_sf"/>
</dbReference>
<dbReference type="Gene3D" id="3.20.20.150">
    <property type="entry name" value="Divalent-metal-dependent TIM barrel enzymes"/>
    <property type="match status" value="1"/>
</dbReference>
<dbReference type="AlphaFoldDB" id="A0A7X4LK65"/>
<dbReference type="PANTHER" id="PTHR12110">
    <property type="entry name" value="HYDROXYPYRUVATE ISOMERASE"/>
    <property type="match status" value="1"/>
</dbReference>
<name>A0A7X4LK65_9VIBR</name>
<dbReference type="InterPro" id="IPR050312">
    <property type="entry name" value="IolE/XylAMocC-like"/>
</dbReference>
<protein>
    <submittedName>
        <fullName evidence="2">TIM barrel protein</fullName>
    </submittedName>
</protein>
<dbReference type="Proteomes" id="UP000462621">
    <property type="component" value="Unassembled WGS sequence"/>
</dbReference>
<evidence type="ECO:0000259" key="1">
    <source>
        <dbReference type="Pfam" id="PF01261"/>
    </source>
</evidence>
<dbReference type="PANTHER" id="PTHR12110:SF48">
    <property type="entry name" value="BLL3656 PROTEIN"/>
    <property type="match status" value="1"/>
</dbReference>
<dbReference type="RefSeq" id="WP_161154373.1">
    <property type="nucleotide sequence ID" value="NZ_WEKT01000009.1"/>
</dbReference>
<sequence length="274" mass="30848">MIKALHGVSTYHSNAVSDIHLAHETGYDGVEFFIDKLIRYLDNGGKARQLKQRLDHYDLKATCINALMGVDRHSGTDRQALLTEAERITQVAAELECPTVQLNPGHYTDHCTTSDRVAIITQNIGEIARIGERYGIRYQIEFVASSQFNTLPLAMQVIDTLGVDNVGVVMDFWHLHARGVSTPEDVANFDANKIFGVHFCDGRRPRDNEPWDEMVLRNYMPGEGEIDIPAYVAAVKQTGYDGAWSPELISPTLWEEDHKIVAEMCLENMSHYID</sequence>
<feature type="domain" description="Xylose isomerase-like TIM barrel" evidence="1">
    <location>
        <begin position="20"/>
        <end position="259"/>
    </location>
</feature>
<accession>A0A7X4LK65</accession>
<proteinExistence type="predicted"/>
<dbReference type="SUPFAM" id="SSF51658">
    <property type="entry name" value="Xylose isomerase-like"/>
    <property type="match status" value="1"/>
</dbReference>
<dbReference type="EMBL" id="WEKT01000009">
    <property type="protein sequence ID" value="MZI93076.1"/>
    <property type="molecule type" value="Genomic_DNA"/>
</dbReference>
<evidence type="ECO:0000313" key="3">
    <source>
        <dbReference type="Proteomes" id="UP000462621"/>
    </source>
</evidence>
<evidence type="ECO:0000313" key="2">
    <source>
        <dbReference type="EMBL" id="MZI93076.1"/>
    </source>
</evidence>
<dbReference type="Pfam" id="PF01261">
    <property type="entry name" value="AP_endonuc_2"/>
    <property type="match status" value="1"/>
</dbReference>
<dbReference type="InterPro" id="IPR013022">
    <property type="entry name" value="Xyl_isomerase-like_TIM-brl"/>
</dbReference>